<dbReference type="PANTHER" id="PTHR40106">
    <property type="entry name" value="INNER MEMBRANE PROTEIN RCLC"/>
    <property type="match status" value="1"/>
</dbReference>
<evidence type="ECO:0000313" key="2">
    <source>
        <dbReference type="EMBL" id="MBB6143191.1"/>
    </source>
</evidence>
<dbReference type="AlphaFoldDB" id="A0A841JW44"/>
<protein>
    <submittedName>
        <fullName evidence="2">Putative membrane protein YkgB</fullName>
    </submittedName>
</protein>
<feature type="transmembrane region" description="Helical" evidence="1">
    <location>
        <begin position="37"/>
        <end position="56"/>
    </location>
</feature>
<dbReference type="RefSeq" id="WP_050062104.1">
    <property type="nucleotide sequence ID" value="NZ_JACHEK010000002.1"/>
</dbReference>
<organism evidence="2 3">
    <name type="scientific">Silvibacterium bohemicum</name>
    <dbReference type="NCBI Taxonomy" id="1577686"/>
    <lineage>
        <taxon>Bacteria</taxon>
        <taxon>Pseudomonadati</taxon>
        <taxon>Acidobacteriota</taxon>
        <taxon>Terriglobia</taxon>
        <taxon>Terriglobales</taxon>
        <taxon>Acidobacteriaceae</taxon>
        <taxon>Silvibacterium</taxon>
    </lineage>
</organism>
<dbReference type="GO" id="GO:0005886">
    <property type="term" value="C:plasma membrane"/>
    <property type="evidence" value="ECO:0007669"/>
    <property type="project" value="TreeGrafter"/>
</dbReference>
<dbReference type="InterPro" id="IPR007339">
    <property type="entry name" value="RclC-like"/>
</dbReference>
<feature type="transmembrane region" description="Helical" evidence="1">
    <location>
        <begin position="112"/>
        <end position="132"/>
    </location>
</feature>
<dbReference type="GO" id="GO:1901530">
    <property type="term" value="P:response to hypochlorite"/>
    <property type="evidence" value="ECO:0007669"/>
    <property type="project" value="TreeGrafter"/>
</dbReference>
<dbReference type="PANTHER" id="PTHR40106:SF1">
    <property type="entry name" value="INNER MEMBRANE PROTEIN RCLC"/>
    <property type="match status" value="1"/>
</dbReference>
<keyword evidence="3" id="KW-1185">Reference proteome</keyword>
<evidence type="ECO:0000313" key="3">
    <source>
        <dbReference type="Proteomes" id="UP000538666"/>
    </source>
</evidence>
<feature type="transmembrane region" description="Helical" evidence="1">
    <location>
        <begin position="152"/>
        <end position="171"/>
    </location>
</feature>
<dbReference type="Pfam" id="PF04224">
    <property type="entry name" value="DUF417"/>
    <property type="match status" value="1"/>
</dbReference>
<reference evidence="2 3" key="1">
    <citation type="submission" date="2020-08" db="EMBL/GenBank/DDBJ databases">
        <title>Genomic Encyclopedia of Type Strains, Phase IV (KMG-IV): sequencing the most valuable type-strain genomes for metagenomic binning, comparative biology and taxonomic classification.</title>
        <authorList>
            <person name="Goeker M."/>
        </authorList>
    </citation>
    <scope>NUCLEOTIDE SEQUENCE [LARGE SCALE GENOMIC DNA]</scope>
    <source>
        <strain evidence="2 3">DSM 103733</strain>
    </source>
</reference>
<dbReference type="OrthoDB" id="115654at2"/>
<keyword evidence="1" id="KW-1133">Transmembrane helix</keyword>
<evidence type="ECO:0000256" key="1">
    <source>
        <dbReference type="SAM" id="Phobius"/>
    </source>
</evidence>
<accession>A0A841JW44</accession>
<comment type="caution">
    <text evidence="2">The sequence shown here is derived from an EMBL/GenBank/DDBJ whole genome shotgun (WGS) entry which is preliminary data.</text>
</comment>
<sequence length="185" mass="19968">MSTTSSAQAMNAEKQDLSIGAKSSLTKLAAWVSDRDIPFLVTSLGMVVMLLWAGSFKMTAPGAEGIVPLVSHSPLIWWHFKIFGPYIGSDIIGLTEITAAILIITGYFKPKAGILGGLITTLMFFITSTMLLSTPGAIISVPGIPVMRYMSLLGLFLFKDVISFGVSFYLISYFGRKAILSENNC</sequence>
<gene>
    <name evidence="2" type="ORF">HNQ77_001135</name>
</gene>
<name>A0A841JW44_9BACT</name>
<dbReference type="Proteomes" id="UP000538666">
    <property type="component" value="Unassembled WGS sequence"/>
</dbReference>
<keyword evidence="1" id="KW-0472">Membrane</keyword>
<feature type="transmembrane region" description="Helical" evidence="1">
    <location>
        <begin position="76"/>
        <end position="105"/>
    </location>
</feature>
<proteinExistence type="predicted"/>
<keyword evidence="1" id="KW-0812">Transmembrane</keyword>
<dbReference type="EMBL" id="JACHEK010000002">
    <property type="protein sequence ID" value="MBB6143191.1"/>
    <property type="molecule type" value="Genomic_DNA"/>
</dbReference>